<dbReference type="SMART" id="SM00028">
    <property type="entry name" value="TPR"/>
    <property type="match status" value="3"/>
</dbReference>
<dbReference type="Pfam" id="PF13432">
    <property type="entry name" value="TPR_16"/>
    <property type="match status" value="1"/>
</dbReference>
<dbReference type="RefSeq" id="WP_093646959.1">
    <property type="nucleotide sequence ID" value="NZ_FPBH01000052.1"/>
</dbReference>
<protein>
    <submittedName>
        <fullName evidence="3">Zinc finger domain-containing protein, LSD1 subclass</fullName>
    </submittedName>
</protein>
<dbReference type="SUPFAM" id="SSF48452">
    <property type="entry name" value="TPR-like"/>
    <property type="match status" value="1"/>
</dbReference>
<reference evidence="3 4" key="1">
    <citation type="submission" date="2016-10" db="EMBL/GenBank/DDBJ databases">
        <authorList>
            <person name="de Groot N.N."/>
        </authorList>
    </citation>
    <scope>NUCLEOTIDE SEQUENCE [LARGE SCALE GENOMIC DNA]</scope>
    <source>
        <strain evidence="3 4">LMG 27731</strain>
    </source>
</reference>
<dbReference type="Proteomes" id="UP000198844">
    <property type="component" value="Unassembled WGS sequence"/>
</dbReference>
<dbReference type="InterPro" id="IPR011990">
    <property type="entry name" value="TPR-like_helical_dom_sf"/>
</dbReference>
<proteinExistence type="predicted"/>
<evidence type="ECO:0000256" key="2">
    <source>
        <dbReference type="SAM" id="MobiDB-lite"/>
    </source>
</evidence>
<sequence>MEGGELKLVCSGCGASLEYSAGARALKCVYCAAVTEIPRADDEEVDAAPDQVVTLTVSRNQLEDAVFQHLAEGKYTPDNLLEHATFTKIEQFFVPAYAFAGSYEAQWTASFGYDRTEHYTDYVRDSKGNSRPVARTKTVTDWRPVNGTDTGDFSVLTYGGARLNDSALNLTTRLVERCRMGGEVVDYSASFTSGFEVEAYGIRPNDAYTGRGEALVNNVIEAGVMRHAQGDRQKDWHWKATTRKQSSRVLIPVCHVVYEFQGQAYNVWTDGTSTQNLVADAAPEDHSRKHAVRIGFVPSAAAAIGAVVALSCASGRISNMPESSLLWVGLAGSLLYGALRRQAILSYSLKLRKAILAQRKLDTANTSNLEESERLKMVEACKRPDRSWFAGTAKDAVILPLASVIALSAVVTPLLHEKLNEHRERQYASVESPVDQTAATQSEALSQPTTAQVQNATQVADATPRPQTQQPTAASESAQVTDVAASTTNEAQTQPAVQQANTNQEPAAPQTAPVASTSVQVNLPQPVLAVLSAAAQNDWTSVDASADKLGQGGMQSAVHRDRAAARAANIEGKAALQANNYTGAVDAFRRGVAADPADIELLNNLGYAFEEGGQQQDAIDTISNVLNRVPRRTAAWANLASSLAESGHLPEAKAALSVAVHYTGNRDRTLAFLQEQAATGRSDAIRQMSAAVSQQALNIPVVGPTAVNMQVRQSAPVARPAGREQSSQGDAAYVRSMNQQLEQQLKDLGQSK</sequence>
<dbReference type="NCBIfam" id="TIGR01053">
    <property type="entry name" value="LSD1"/>
    <property type="match status" value="1"/>
</dbReference>
<feature type="region of interest" description="Disordered" evidence="2">
    <location>
        <begin position="714"/>
        <end position="752"/>
    </location>
</feature>
<gene>
    <name evidence="3" type="ORF">SAMN05192563_105233</name>
</gene>
<evidence type="ECO:0000256" key="1">
    <source>
        <dbReference type="PROSITE-ProRule" id="PRU00339"/>
    </source>
</evidence>
<dbReference type="Gene3D" id="1.25.40.10">
    <property type="entry name" value="Tetratricopeptide repeat domain"/>
    <property type="match status" value="1"/>
</dbReference>
<organism evidence="3 4">
    <name type="scientific">Paraburkholderia aspalathi</name>
    <dbReference type="NCBI Taxonomy" id="1324617"/>
    <lineage>
        <taxon>Bacteria</taxon>
        <taxon>Pseudomonadati</taxon>
        <taxon>Pseudomonadota</taxon>
        <taxon>Betaproteobacteria</taxon>
        <taxon>Burkholderiales</taxon>
        <taxon>Burkholderiaceae</taxon>
        <taxon>Paraburkholderia</taxon>
    </lineage>
</organism>
<dbReference type="EMBL" id="FPBH01000052">
    <property type="protein sequence ID" value="SFU26343.1"/>
    <property type="molecule type" value="Genomic_DNA"/>
</dbReference>
<evidence type="ECO:0000313" key="3">
    <source>
        <dbReference type="EMBL" id="SFU26343.1"/>
    </source>
</evidence>
<feature type="compositionally biased region" description="Polar residues" evidence="2">
    <location>
        <begin position="434"/>
        <end position="505"/>
    </location>
</feature>
<accession>A0A1I7ER28</accession>
<dbReference type="AlphaFoldDB" id="A0A1I7ER28"/>
<feature type="region of interest" description="Disordered" evidence="2">
    <location>
        <begin position="426"/>
        <end position="516"/>
    </location>
</feature>
<dbReference type="InterPro" id="IPR019734">
    <property type="entry name" value="TPR_rpt"/>
</dbReference>
<dbReference type="PROSITE" id="PS50005">
    <property type="entry name" value="TPR"/>
    <property type="match status" value="1"/>
</dbReference>
<evidence type="ECO:0000313" key="4">
    <source>
        <dbReference type="Proteomes" id="UP000198844"/>
    </source>
</evidence>
<keyword evidence="1" id="KW-0802">TPR repeat</keyword>
<dbReference type="OrthoDB" id="3182597at2"/>
<feature type="repeat" description="TPR" evidence="1">
    <location>
        <begin position="565"/>
        <end position="598"/>
    </location>
</feature>
<name>A0A1I7ER28_9BURK</name>